<dbReference type="GO" id="GO:0032259">
    <property type="term" value="P:methylation"/>
    <property type="evidence" value="ECO:0007669"/>
    <property type="project" value="UniProtKB-KW"/>
</dbReference>
<keyword evidence="1" id="KW-0489">Methyltransferase</keyword>
<dbReference type="Gene3D" id="3.40.50.150">
    <property type="entry name" value="Vaccinia Virus protein VP39"/>
    <property type="match status" value="1"/>
</dbReference>
<proteinExistence type="predicted"/>
<dbReference type="EC" id="2.1.1.72" evidence="1"/>
<name>A0A1W1DXK1_9ZZZZ</name>
<dbReference type="InterPro" id="IPR029063">
    <property type="entry name" value="SAM-dependent_MTases_sf"/>
</dbReference>
<accession>A0A1W1DXK1</accession>
<evidence type="ECO:0000313" key="1">
    <source>
        <dbReference type="EMBL" id="SFV86419.1"/>
    </source>
</evidence>
<sequence>MSEEQKVTINITAPSKNLEVLRKHFSHCFEKGGEFNVEKFKQALSEGEIDFYKESYGMDWLGKSYARLLACDEATTLLKAEEDFNQKEENKETQNLLIKGDNLEVLKHLSNAYYEKVKMIYIDPPYNTGGDGFVYQDDRKFGVKELQQLAGVEEDKAERILKFTQSNCNSHSAWWVGV</sequence>
<gene>
    <name evidence="1" type="ORF">MNB_SUP05-SYMBIONT-4-239</name>
</gene>
<dbReference type="GO" id="GO:0009007">
    <property type="term" value="F:site-specific DNA-methyltransferase (adenine-specific) activity"/>
    <property type="evidence" value="ECO:0007669"/>
    <property type="project" value="UniProtKB-EC"/>
</dbReference>
<organism evidence="1">
    <name type="scientific">hydrothermal vent metagenome</name>
    <dbReference type="NCBI Taxonomy" id="652676"/>
    <lineage>
        <taxon>unclassified sequences</taxon>
        <taxon>metagenomes</taxon>
        <taxon>ecological metagenomes</taxon>
    </lineage>
</organism>
<dbReference type="GO" id="GO:0003676">
    <property type="term" value="F:nucleic acid binding"/>
    <property type="evidence" value="ECO:0007669"/>
    <property type="project" value="InterPro"/>
</dbReference>
<dbReference type="PROSITE" id="PS00092">
    <property type="entry name" value="N6_MTASE"/>
    <property type="match status" value="1"/>
</dbReference>
<dbReference type="SUPFAM" id="SSF53335">
    <property type="entry name" value="S-adenosyl-L-methionine-dependent methyltransferases"/>
    <property type="match status" value="1"/>
</dbReference>
<dbReference type="InterPro" id="IPR002052">
    <property type="entry name" value="DNA_methylase_N6_adenine_CS"/>
</dbReference>
<dbReference type="EMBL" id="FPHY01000076">
    <property type="protein sequence ID" value="SFV86419.1"/>
    <property type="molecule type" value="Genomic_DNA"/>
</dbReference>
<protein>
    <submittedName>
        <fullName evidence="1">Type III restriction-modification system methylation subunit</fullName>
        <ecNumber evidence="1">2.1.1.72</ecNumber>
    </submittedName>
</protein>
<dbReference type="AlphaFoldDB" id="A0A1W1DXK1"/>
<reference evidence="1" key="1">
    <citation type="submission" date="2016-10" db="EMBL/GenBank/DDBJ databases">
        <authorList>
            <person name="de Groot N.N."/>
        </authorList>
    </citation>
    <scope>NUCLEOTIDE SEQUENCE</scope>
</reference>
<keyword evidence="1" id="KW-0808">Transferase</keyword>